<evidence type="ECO:0000313" key="2">
    <source>
        <dbReference type="Proteomes" id="UP001589813"/>
    </source>
</evidence>
<name>A0ABV6BB72_9GAMM</name>
<evidence type="ECO:0008006" key="3">
    <source>
        <dbReference type="Google" id="ProtNLM"/>
    </source>
</evidence>
<reference evidence="1 2" key="1">
    <citation type="submission" date="2024-09" db="EMBL/GenBank/DDBJ databases">
        <authorList>
            <person name="Sun Q."/>
            <person name="Mori K."/>
        </authorList>
    </citation>
    <scope>NUCLEOTIDE SEQUENCE [LARGE SCALE GENOMIC DNA]</scope>
    <source>
        <strain evidence="1 2">KCTC 23315</strain>
    </source>
</reference>
<keyword evidence="2" id="KW-1185">Reference proteome</keyword>
<gene>
    <name evidence="1" type="ORF">ACFFJP_00580</name>
</gene>
<comment type="caution">
    <text evidence="1">The sequence shown here is derived from an EMBL/GenBank/DDBJ whole genome shotgun (WGS) entry which is preliminary data.</text>
</comment>
<accession>A0ABV6BB72</accession>
<dbReference type="EMBL" id="JBHLXP010000001">
    <property type="protein sequence ID" value="MFC0046778.1"/>
    <property type="molecule type" value="Genomic_DNA"/>
</dbReference>
<sequence>MATVKAGPDWLSRKLSARCQQQEQKLREVLQALWPLWQAQGCSGFAYQLQFEHFPQSLLVHLVAPATQRELLLGLLPGWQLQLQQALLKKGILLKPPLRQISVCSELPVVDRRSMHLFCTDQ</sequence>
<protein>
    <recommendedName>
        <fullName evidence="3">DUF721 domain-containing protein</fullName>
    </recommendedName>
</protein>
<evidence type="ECO:0000313" key="1">
    <source>
        <dbReference type="EMBL" id="MFC0046778.1"/>
    </source>
</evidence>
<organism evidence="1 2">
    <name type="scientific">Rheinheimera tilapiae</name>
    <dbReference type="NCBI Taxonomy" id="875043"/>
    <lineage>
        <taxon>Bacteria</taxon>
        <taxon>Pseudomonadati</taxon>
        <taxon>Pseudomonadota</taxon>
        <taxon>Gammaproteobacteria</taxon>
        <taxon>Chromatiales</taxon>
        <taxon>Chromatiaceae</taxon>
        <taxon>Rheinheimera</taxon>
    </lineage>
</organism>
<dbReference type="RefSeq" id="WP_377239359.1">
    <property type="nucleotide sequence ID" value="NZ_JBHLXP010000001.1"/>
</dbReference>
<proteinExistence type="predicted"/>
<dbReference type="Proteomes" id="UP001589813">
    <property type="component" value="Unassembled WGS sequence"/>
</dbReference>